<keyword evidence="1" id="KW-0805">Transcription regulation</keyword>
<dbReference type="InterPro" id="IPR036388">
    <property type="entry name" value="WH-like_DNA-bd_sf"/>
</dbReference>
<reference evidence="5 6" key="1">
    <citation type="submission" date="2014-11" db="EMBL/GenBank/DDBJ databases">
        <title>Draft Genome Sequence of Brevibacterium linens AE038-8.</title>
        <authorList>
            <person name="Maizel D."/>
            <person name="Utturkar S.M."/>
            <person name="Brown S.D."/>
            <person name="Ferrero M."/>
            <person name="Rosen B.P."/>
        </authorList>
    </citation>
    <scope>NUCLEOTIDE SEQUENCE [LARGE SCALE GENOMIC DNA]</scope>
    <source>
        <strain evidence="5 6">AE038-8</strain>
    </source>
</reference>
<dbReference type="GO" id="GO:0003677">
    <property type="term" value="F:DNA binding"/>
    <property type="evidence" value="ECO:0007669"/>
    <property type="project" value="UniProtKB-KW"/>
</dbReference>
<sequence>MTEVSDPSRRLSPLPVNPKVAAIVDRLVTAIAAGDFLPGTRLPSERALAESLAVGRNTVRSALKELADQGLLETRRGRNGGAFVAHGQPVAPRDSVVRIFGTDLGKLEATIDAIALGYSLAAETAALRGKPENFERISAALGSFRDAVAASDPRAAQLADGEFHHAIIESAEQPMLHDIIRDLDAKISLGAPLHIWGSIEQHEPMQRRALEDHIAIFEAIRSRDRQAAFDLSYDHAKIDLDIILELLQLQ</sequence>
<proteinExistence type="predicted"/>
<dbReference type="Pfam" id="PF07729">
    <property type="entry name" value="FCD"/>
    <property type="match status" value="1"/>
</dbReference>
<evidence type="ECO:0000256" key="1">
    <source>
        <dbReference type="ARBA" id="ARBA00023015"/>
    </source>
</evidence>
<feature type="domain" description="HTH gntR-type" evidence="4">
    <location>
        <begin position="17"/>
        <end position="87"/>
    </location>
</feature>
<dbReference type="PANTHER" id="PTHR43537:SF5">
    <property type="entry name" value="UXU OPERON TRANSCRIPTIONAL REGULATOR"/>
    <property type="match status" value="1"/>
</dbReference>
<dbReference type="InterPro" id="IPR000524">
    <property type="entry name" value="Tscrpt_reg_HTH_GntR"/>
</dbReference>
<dbReference type="PRINTS" id="PR00035">
    <property type="entry name" value="HTHGNTR"/>
</dbReference>
<dbReference type="InterPro" id="IPR036390">
    <property type="entry name" value="WH_DNA-bd_sf"/>
</dbReference>
<keyword evidence="2" id="KW-0238">DNA-binding</keyword>
<accession>A0A0B9AJ93</accession>
<dbReference type="OrthoDB" id="9784718at2"/>
<dbReference type="InterPro" id="IPR011711">
    <property type="entry name" value="GntR_C"/>
</dbReference>
<protein>
    <submittedName>
        <fullName evidence="5">Regulatory protein GntR HTH</fullName>
    </submittedName>
</protein>
<organism evidence="5 6">
    <name type="scientific">Brevibacterium linens</name>
    <dbReference type="NCBI Taxonomy" id="1703"/>
    <lineage>
        <taxon>Bacteria</taxon>
        <taxon>Bacillati</taxon>
        <taxon>Actinomycetota</taxon>
        <taxon>Actinomycetes</taxon>
        <taxon>Micrococcales</taxon>
        <taxon>Brevibacteriaceae</taxon>
        <taxon>Brevibacterium</taxon>
    </lineage>
</organism>
<gene>
    <name evidence="5" type="ORF">AE0388_2856</name>
</gene>
<name>A0A0B9AJ93_BRELN</name>
<evidence type="ECO:0000313" key="6">
    <source>
        <dbReference type="Proteomes" id="UP000031488"/>
    </source>
</evidence>
<dbReference type="PANTHER" id="PTHR43537">
    <property type="entry name" value="TRANSCRIPTIONAL REGULATOR, GNTR FAMILY"/>
    <property type="match status" value="1"/>
</dbReference>
<evidence type="ECO:0000259" key="4">
    <source>
        <dbReference type="PROSITE" id="PS50949"/>
    </source>
</evidence>
<dbReference type="CDD" id="cd07377">
    <property type="entry name" value="WHTH_GntR"/>
    <property type="match status" value="1"/>
</dbReference>
<dbReference type="GO" id="GO:0003700">
    <property type="term" value="F:DNA-binding transcription factor activity"/>
    <property type="evidence" value="ECO:0007669"/>
    <property type="project" value="InterPro"/>
</dbReference>
<dbReference type="PATRIC" id="fig|1703.6.peg.2804"/>
<dbReference type="SMART" id="SM00895">
    <property type="entry name" value="FCD"/>
    <property type="match status" value="1"/>
</dbReference>
<keyword evidence="3" id="KW-0804">Transcription</keyword>
<dbReference type="AlphaFoldDB" id="A0A0B9AJ93"/>
<comment type="caution">
    <text evidence="5">The sequence shown here is derived from an EMBL/GenBank/DDBJ whole genome shotgun (WGS) entry which is preliminary data.</text>
</comment>
<dbReference type="Proteomes" id="UP000031488">
    <property type="component" value="Unassembled WGS sequence"/>
</dbReference>
<evidence type="ECO:0000256" key="3">
    <source>
        <dbReference type="ARBA" id="ARBA00023163"/>
    </source>
</evidence>
<dbReference type="SMART" id="SM00345">
    <property type="entry name" value="HTH_GNTR"/>
    <property type="match status" value="1"/>
</dbReference>
<dbReference type="Gene3D" id="1.10.10.10">
    <property type="entry name" value="Winged helix-like DNA-binding domain superfamily/Winged helix DNA-binding domain"/>
    <property type="match status" value="1"/>
</dbReference>
<dbReference type="SUPFAM" id="SSF46785">
    <property type="entry name" value="Winged helix' DNA-binding domain"/>
    <property type="match status" value="1"/>
</dbReference>
<keyword evidence="6" id="KW-1185">Reference proteome</keyword>
<dbReference type="InterPro" id="IPR008920">
    <property type="entry name" value="TF_FadR/GntR_C"/>
</dbReference>
<evidence type="ECO:0000256" key="2">
    <source>
        <dbReference type="ARBA" id="ARBA00023125"/>
    </source>
</evidence>
<dbReference type="SUPFAM" id="SSF48008">
    <property type="entry name" value="GntR ligand-binding domain-like"/>
    <property type="match status" value="1"/>
</dbReference>
<dbReference type="Gene3D" id="1.20.120.530">
    <property type="entry name" value="GntR ligand-binding domain-like"/>
    <property type="match status" value="1"/>
</dbReference>
<evidence type="ECO:0000313" key="5">
    <source>
        <dbReference type="EMBL" id="KHS50784.1"/>
    </source>
</evidence>
<dbReference type="Pfam" id="PF00392">
    <property type="entry name" value="GntR"/>
    <property type="match status" value="1"/>
</dbReference>
<dbReference type="PROSITE" id="PS50949">
    <property type="entry name" value="HTH_GNTR"/>
    <property type="match status" value="1"/>
</dbReference>
<dbReference type="EMBL" id="JTJZ01000022">
    <property type="protein sequence ID" value="KHS50784.1"/>
    <property type="molecule type" value="Genomic_DNA"/>
</dbReference>